<gene>
    <name evidence="5" type="ORF">M3P19_04935</name>
</gene>
<dbReference type="InterPro" id="IPR036388">
    <property type="entry name" value="WH-like_DNA-bd_sf"/>
</dbReference>
<dbReference type="RefSeq" id="WP_249656519.1">
    <property type="nucleotide sequence ID" value="NZ_JAMFMA010000001.1"/>
</dbReference>
<dbReference type="Proteomes" id="UP001203607">
    <property type="component" value="Unassembled WGS sequence"/>
</dbReference>
<keyword evidence="6" id="KW-1185">Reference proteome</keyword>
<evidence type="ECO:0000259" key="4">
    <source>
        <dbReference type="PROSITE" id="PS50995"/>
    </source>
</evidence>
<proteinExistence type="predicted"/>
<evidence type="ECO:0000256" key="2">
    <source>
        <dbReference type="ARBA" id="ARBA00023125"/>
    </source>
</evidence>
<dbReference type="EMBL" id="JAMFMA010000001">
    <property type="protein sequence ID" value="MCL6273342.1"/>
    <property type="molecule type" value="Genomic_DNA"/>
</dbReference>
<organism evidence="5 6">
    <name type="scientific">Flagellimonas spongiicola</name>
    <dbReference type="NCBI Taxonomy" id="2942208"/>
    <lineage>
        <taxon>Bacteria</taxon>
        <taxon>Pseudomonadati</taxon>
        <taxon>Bacteroidota</taxon>
        <taxon>Flavobacteriia</taxon>
        <taxon>Flavobacteriales</taxon>
        <taxon>Flavobacteriaceae</taxon>
        <taxon>Flagellimonas</taxon>
    </lineage>
</organism>
<keyword evidence="1" id="KW-0805">Transcription regulation</keyword>
<dbReference type="Gene3D" id="1.10.10.10">
    <property type="entry name" value="Winged helix-like DNA-binding domain superfamily/Winged helix DNA-binding domain"/>
    <property type="match status" value="1"/>
</dbReference>
<dbReference type="InterPro" id="IPR036390">
    <property type="entry name" value="WH_DNA-bd_sf"/>
</dbReference>
<dbReference type="PANTHER" id="PTHR42756">
    <property type="entry name" value="TRANSCRIPTIONAL REGULATOR, MARR"/>
    <property type="match status" value="1"/>
</dbReference>
<dbReference type="PROSITE" id="PS50995">
    <property type="entry name" value="HTH_MARR_2"/>
    <property type="match status" value="1"/>
</dbReference>
<keyword evidence="3" id="KW-0804">Transcription</keyword>
<sequence>MKYDYSQCVGSRLRKLSRMVDNQFRMHLGAFDITENQMTILFAMSKMKKVEQGRIGKYLFLEKSTVSRNIKLLEKRGLVERSADYRPMIELTKEGYEMVDTLTPIWEGIMDNLTHQLGDAGLDGLKTIEHKLNI</sequence>
<dbReference type="InterPro" id="IPR000835">
    <property type="entry name" value="HTH_MarR-typ"/>
</dbReference>
<comment type="caution">
    <text evidence="5">The sequence shown here is derived from an EMBL/GenBank/DDBJ whole genome shotgun (WGS) entry which is preliminary data.</text>
</comment>
<dbReference type="Pfam" id="PF12802">
    <property type="entry name" value="MarR_2"/>
    <property type="match status" value="1"/>
</dbReference>
<accession>A0ABT0PPM4</accession>
<evidence type="ECO:0000313" key="5">
    <source>
        <dbReference type="EMBL" id="MCL6273342.1"/>
    </source>
</evidence>
<dbReference type="SUPFAM" id="SSF46785">
    <property type="entry name" value="Winged helix' DNA-binding domain"/>
    <property type="match status" value="1"/>
</dbReference>
<keyword evidence="2" id="KW-0238">DNA-binding</keyword>
<protein>
    <submittedName>
        <fullName evidence="5">MarR family winged helix-turn-helix transcriptional regulator</fullName>
    </submittedName>
</protein>
<dbReference type="SMART" id="SM00347">
    <property type="entry name" value="HTH_MARR"/>
    <property type="match status" value="1"/>
</dbReference>
<evidence type="ECO:0000256" key="1">
    <source>
        <dbReference type="ARBA" id="ARBA00023015"/>
    </source>
</evidence>
<reference evidence="5 6" key="1">
    <citation type="submission" date="2022-05" db="EMBL/GenBank/DDBJ databases">
        <authorList>
            <person name="Park J.-S."/>
        </authorList>
    </citation>
    <scope>NUCLEOTIDE SEQUENCE [LARGE SCALE GENOMIC DNA]</scope>
    <source>
        <strain evidence="5 6">2012CJ35-5</strain>
    </source>
</reference>
<evidence type="ECO:0000313" key="6">
    <source>
        <dbReference type="Proteomes" id="UP001203607"/>
    </source>
</evidence>
<feature type="domain" description="HTH marR-type" evidence="4">
    <location>
        <begin position="6"/>
        <end position="134"/>
    </location>
</feature>
<evidence type="ECO:0000256" key="3">
    <source>
        <dbReference type="ARBA" id="ARBA00023163"/>
    </source>
</evidence>
<name>A0ABT0PPM4_9FLAO</name>
<dbReference type="PANTHER" id="PTHR42756:SF1">
    <property type="entry name" value="TRANSCRIPTIONAL REPRESSOR OF EMRAB OPERON"/>
    <property type="match status" value="1"/>
</dbReference>